<feature type="chain" id="PRO_5043125576" evidence="1">
    <location>
        <begin position="20"/>
        <end position="187"/>
    </location>
</feature>
<dbReference type="GO" id="GO:0043122">
    <property type="term" value="P:regulation of canonical NF-kappaB signal transduction"/>
    <property type="evidence" value="ECO:0007669"/>
    <property type="project" value="TreeGrafter"/>
</dbReference>
<dbReference type="GO" id="GO:0006910">
    <property type="term" value="P:phagocytosis, recognition"/>
    <property type="evidence" value="ECO:0007669"/>
    <property type="project" value="TreeGrafter"/>
</dbReference>
<dbReference type="STRING" id="27835.A0A0N4YCH5"/>
<proteinExistence type="predicted"/>
<evidence type="ECO:0000313" key="5">
    <source>
        <dbReference type="WBParaSite" id="NBR_0001424301-mRNA-1"/>
    </source>
</evidence>
<reference evidence="3 4" key="2">
    <citation type="submission" date="2018-11" db="EMBL/GenBank/DDBJ databases">
        <authorList>
            <consortium name="Pathogen Informatics"/>
        </authorList>
    </citation>
    <scope>NUCLEOTIDE SEQUENCE [LARGE SCALE GENOMIC DNA]</scope>
</reference>
<dbReference type="SMART" id="SM00034">
    <property type="entry name" value="CLECT"/>
    <property type="match status" value="1"/>
</dbReference>
<feature type="domain" description="C-type lectin" evidence="2">
    <location>
        <begin position="41"/>
        <end position="172"/>
    </location>
</feature>
<dbReference type="GO" id="GO:0009986">
    <property type="term" value="C:cell surface"/>
    <property type="evidence" value="ECO:0007669"/>
    <property type="project" value="TreeGrafter"/>
</dbReference>
<dbReference type="WBParaSite" id="NBR_0001424301-mRNA-1">
    <property type="protein sequence ID" value="NBR_0001424301-mRNA-1"/>
    <property type="gene ID" value="NBR_0001424301"/>
</dbReference>
<sequence length="187" mass="21007">MVISIRFVEFVGLFTLTAAISSHLPTKGFKSNGCPLGWSPYKDCCYFFENRTMSLPKAEKQCSTRGATLIVANSEQELSNPFFPQSNVTQLAGRNHLFWVGLAQFEQHSPPVWQTTSGVEPSKLNWLVKPFSSTLNGWSTVSRCAAFFNGHTESARYLYFHPCESHFQSICERNLTFSSALSQNFGK</sequence>
<dbReference type="Pfam" id="PF00059">
    <property type="entry name" value="Lectin_C"/>
    <property type="match status" value="1"/>
</dbReference>
<dbReference type="SUPFAM" id="SSF56436">
    <property type="entry name" value="C-type lectin-like"/>
    <property type="match status" value="1"/>
</dbReference>
<evidence type="ECO:0000313" key="3">
    <source>
        <dbReference type="EMBL" id="VDL77833.1"/>
    </source>
</evidence>
<gene>
    <name evidence="3" type="ORF">NBR_LOCUS14244</name>
</gene>
<keyword evidence="4" id="KW-1185">Reference proteome</keyword>
<dbReference type="PANTHER" id="PTHR47218">
    <property type="entry name" value="C-TYPE LECTIN DOMAIN FAMILY 7 MEMBER A"/>
    <property type="match status" value="1"/>
</dbReference>
<dbReference type="InterPro" id="IPR042808">
    <property type="entry name" value="CLEC7A"/>
</dbReference>
<dbReference type="InterPro" id="IPR016187">
    <property type="entry name" value="CTDL_fold"/>
</dbReference>
<dbReference type="EMBL" id="UYSL01021290">
    <property type="protein sequence ID" value="VDL77833.1"/>
    <property type="molecule type" value="Genomic_DNA"/>
</dbReference>
<evidence type="ECO:0000256" key="1">
    <source>
        <dbReference type="SAM" id="SignalP"/>
    </source>
</evidence>
<dbReference type="InterPro" id="IPR001304">
    <property type="entry name" value="C-type_lectin-like"/>
</dbReference>
<dbReference type="AlphaFoldDB" id="A0A0N4YCH5"/>
<protein>
    <submittedName>
        <fullName evidence="5">C-type lectin domain-containing protein</fullName>
    </submittedName>
</protein>
<dbReference type="GO" id="GO:0038187">
    <property type="term" value="F:pattern recognition receptor activity"/>
    <property type="evidence" value="ECO:0007669"/>
    <property type="project" value="TreeGrafter"/>
</dbReference>
<accession>A0A0N4YCH5</accession>
<keyword evidence="1" id="KW-0732">Signal</keyword>
<name>A0A0N4YCH5_NIPBR</name>
<reference evidence="5" key="1">
    <citation type="submission" date="2017-02" db="UniProtKB">
        <authorList>
            <consortium name="WormBaseParasite"/>
        </authorList>
    </citation>
    <scope>IDENTIFICATION</scope>
</reference>
<dbReference type="GO" id="GO:0001872">
    <property type="term" value="F:(1-&gt;3)-beta-D-glucan binding"/>
    <property type="evidence" value="ECO:0007669"/>
    <property type="project" value="InterPro"/>
</dbReference>
<dbReference type="Gene3D" id="3.10.100.10">
    <property type="entry name" value="Mannose-Binding Protein A, subunit A"/>
    <property type="match status" value="1"/>
</dbReference>
<dbReference type="OMA" id="MFYSICE"/>
<dbReference type="InterPro" id="IPR016186">
    <property type="entry name" value="C-type_lectin-like/link_sf"/>
</dbReference>
<evidence type="ECO:0000313" key="4">
    <source>
        <dbReference type="Proteomes" id="UP000271162"/>
    </source>
</evidence>
<evidence type="ECO:0000259" key="2">
    <source>
        <dbReference type="PROSITE" id="PS50041"/>
    </source>
</evidence>
<dbReference type="PROSITE" id="PS50041">
    <property type="entry name" value="C_TYPE_LECTIN_2"/>
    <property type="match status" value="1"/>
</dbReference>
<dbReference type="GO" id="GO:0071226">
    <property type="term" value="P:cellular response to molecule of fungal origin"/>
    <property type="evidence" value="ECO:0007669"/>
    <property type="project" value="InterPro"/>
</dbReference>
<dbReference type="GO" id="GO:0045087">
    <property type="term" value="P:innate immune response"/>
    <property type="evidence" value="ECO:0007669"/>
    <property type="project" value="TreeGrafter"/>
</dbReference>
<feature type="signal peptide" evidence="1">
    <location>
        <begin position="1"/>
        <end position="19"/>
    </location>
</feature>
<dbReference type="GO" id="GO:0002720">
    <property type="term" value="P:positive regulation of cytokine production involved in immune response"/>
    <property type="evidence" value="ECO:0007669"/>
    <property type="project" value="TreeGrafter"/>
</dbReference>
<dbReference type="Proteomes" id="UP000271162">
    <property type="component" value="Unassembled WGS sequence"/>
</dbReference>
<dbReference type="PANTHER" id="PTHR47218:SF1">
    <property type="entry name" value="C-TYPE LECTIN DOMAIN FAMILY 7 MEMBER A"/>
    <property type="match status" value="1"/>
</dbReference>
<organism evidence="5">
    <name type="scientific">Nippostrongylus brasiliensis</name>
    <name type="common">Rat hookworm</name>
    <dbReference type="NCBI Taxonomy" id="27835"/>
    <lineage>
        <taxon>Eukaryota</taxon>
        <taxon>Metazoa</taxon>
        <taxon>Ecdysozoa</taxon>
        <taxon>Nematoda</taxon>
        <taxon>Chromadorea</taxon>
        <taxon>Rhabditida</taxon>
        <taxon>Rhabditina</taxon>
        <taxon>Rhabditomorpha</taxon>
        <taxon>Strongyloidea</taxon>
        <taxon>Heligmosomidae</taxon>
        <taxon>Nippostrongylus</taxon>
    </lineage>
</organism>